<evidence type="ECO:0000313" key="2">
    <source>
        <dbReference type="Proteomes" id="UP001497525"/>
    </source>
</evidence>
<name>A0AAV2T1B0_CALDB</name>
<comment type="caution">
    <text evidence="1">The sequence shown here is derived from an EMBL/GenBank/DDBJ whole genome shotgun (WGS) entry which is preliminary data.</text>
</comment>
<dbReference type="Proteomes" id="UP001497525">
    <property type="component" value="Unassembled WGS sequence"/>
</dbReference>
<reference evidence="1" key="1">
    <citation type="submission" date="2024-06" db="EMBL/GenBank/DDBJ databases">
        <authorList>
            <person name="Liu X."/>
            <person name="Lenzi L."/>
            <person name="Haldenby T S."/>
            <person name="Uol C."/>
        </authorList>
    </citation>
    <scope>NUCLEOTIDE SEQUENCE</scope>
</reference>
<dbReference type="AlphaFoldDB" id="A0AAV2T1B0"/>
<evidence type="ECO:0000313" key="1">
    <source>
        <dbReference type="EMBL" id="CAL5129887.1"/>
    </source>
</evidence>
<gene>
    <name evidence="1" type="ORF">CDAUBV1_LOCUS1321</name>
</gene>
<sequence>MDASPTHSNPVNEKNTLTVQFISEFLTLIAEYYPSIIEAISSVRMALSSIQIAMGYSCEKEWKNGTETSGARKERTGKQATEEFVQTLIKISQRFYEVQQNLCVRAMNLREHLKAKLPNLDEAKIQMLDDKLTFRQPSTEILLEWDTKELTQHCYFRDMEEFRDCTTRITSYMMNLYKESMAKLLFLEERLAAMLYSLPYKHGTQANAEKSLPGPPLY</sequence>
<protein>
    <submittedName>
        <fullName evidence="1">Uncharacterized protein</fullName>
    </submittedName>
</protein>
<proteinExistence type="predicted"/>
<accession>A0AAV2T1B0</accession>
<dbReference type="EMBL" id="CAXLJL010000054">
    <property type="protein sequence ID" value="CAL5129887.1"/>
    <property type="molecule type" value="Genomic_DNA"/>
</dbReference>
<organism evidence="1 2">
    <name type="scientific">Calicophoron daubneyi</name>
    <name type="common">Rumen fluke</name>
    <name type="synonym">Paramphistomum daubneyi</name>
    <dbReference type="NCBI Taxonomy" id="300641"/>
    <lineage>
        <taxon>Eukaryota</taxon>
        <taxon>Metazoa</taxon>
        <taxon>Spiralia</taxon>
        <taxon>Lophotrochozoa</taxon>
        <taxon>Platyhelminthes</taxon>
        <taxon>Trematoda</taxon>
        <taxon>Digenea</taxon>
        <taxon>Plagiorchiida</taxon>
        <taxon>Pronocephalata</taxon>
        <taxon>Paramphistomoidea</taxon>
        <taxon>Paramphistomidae</taxon>
        <taxon>Calicophoron</taxon>
    </lineage>
</organism>